<evidence type="ECO:0000259" key="12">
    <source>
        <dbReference type="Pfam" id="PF12367"/>
    </source>
</evidence>
<evidence type="ECO:0000259" key="11">
    <source>
        <dbReference type="Pfam" id="PF02775"/>
    </source>
</evidence>
<dbReference type="InterPro" id="IPR032686">
    <property type="entry name" value="PFO_beta_C"/>
</dbReference>
<dbReference type="PANTHER" id="PTHR48084:SF4">
    <property type="entry name" value="2-OXOGLUTARATE OXIDOREDUCTASE SUBUNIT KORB"/>
    <property type="match status" value="1"/>
</dbReference>
<dbReference type="PANTHER" id="PTHR48084">
    <property type="entry name" value="2-OXOGLUTARATE OXIDOREDUCTASE SUBUNIT KORB-RELATED"/>
    <property type="match status" value="1"/>
</dbReference>
<dbReference type="GO" id="GO:0046872">
    <property type="term" value="F:metal ion binding"/>
    <property type="evidence" value="ECO:0007669"/>
    <property type="project" value="UniProtKB-KW"/>
</dbReference>
<comment type="cofactor">
    <cofactor evidence="2">
        <name>thiamine diphosphate</name>
        <dbReference type="ChEBI" id="CHEBI:58937"/>
    </cofactor>
</comment>
<comment type="cofactor">
    <cofactor evidence="3">
        <name>[4Fe-4S] cluster</name>
        <dbReference type="ChEBI" id="CHEBI:49883"/>
    </cofactor>
</comment>
<evidence type="ECO:0000256" key="7">
    <source>
        <dbReference type="ARBA" id="ARBA00023004"/>
    </source>
</evidence>
<proteinExistence type="predicted"/>
<keyword evidence="6" id="KW-0560">Oxidoreductase</keyword>
<dbReference type="GO" id="GO:0045333">
    <property type="term" value="P:cellular respiration"/>
    <property type="evidence" value="ECO:0007669"/>
    <property type="project" value="UniProtKB-ARBA"/>
</dbReference>
<dbReference type="GO" id="GO:0030976">
    <property type="term" value="F:thiamine pyrophosphate binding"/>
    <property type="evidence" value="ECO:0007669"/>
    <property type="project" value="InterPro"/>
</dbReference>
<dbReference type="EMBL" id="JAGQLG010000104">
    <property type="protein sequence ID" value="MCA9382309.1"/>
    <property type="molecule type" value="Genomic_DNA"/>
</dbReference>
<dbReference type="InterPro" id="IPR029061">
    <property type="entry name" value="THDP-binding"/>
</dbReference>
<evidence type="ECO:0000256" key="4">
    <source>
        <dbReference type="ARBA" id="ARBA00022723"/>
    </source>
</evidence>
<keyword evidence="8" id="KW-0411">Iron-sulfur</keyword>
<evidence type="ECO:0000256" key="10">
    <source>
        <dbReference type="SAM" id="MobiDB-lite"/>
    </source>
</evidence>
<dbReference type="InterPro" id="IPR011766">
    <property type="entry name" value="TPP_enzyme_TPP-bd"/>
</dbReference>
<dbReference type="Pfam" id="PF02775">
    <property type="entry name" value="TPP_enzyme_C"/>
    <property type="match status" value="1"/>
</dbReference>
<organism evidence="13 14">
    <name type="scientific">Candidatus Dojkabacteria bacterium</name>
    <dbReference type="NCBI Taxonomy" id="2099670"/>
    <lineage>
        <taxon>Bacteria</taxon>
        <taxon>Candidatus Dojkabacteria</taxon>
    </lineage>
</organism>
<dbReference type="Pfam" id="PF12367">
    <property type="entry name" value="PFO_beta_C"/>
    <property type="match status" value="1"/>
</dbReference>
<evidence type="ECO:0000256" key="8">
    <source>
        <dbReference type="ARBA" id="ARBA00023014"/>
    </source>
</evidence>
<protein>
    <submittedName>
        <fullName evidence="13">2-oxoacid:ferredoxin oxidoreductase subunit beta</fullName>
    </submittedName>
</protein>
<dbReference type="SUPFAM" id="SSF52518">
    <property type="entry name" value="Thiamin diphosphate-binding fold (THDP-binding)"/>
    <property type="match status" value="1"/>
</dbReference>
<reference evidence="13" key="1">
    <citation type="submission" date="2020-04" db="EMBL/GenBank/DDBJ databases">
        <authorList>
            <person name="Zhang T."/>
        </authorList>
    </citation>
    <scope>NUCLEOTIDE SEQUENCE</scope>
    <source>
        <strain evidence="13">HKST-UBA10</strain>
    </source>
</reference>
<dbReference type="NCBIfam" id="TIGR02177">
    <property type="entry name" value="PorB_KorB"/>
    <property type="match status" value="1"/>
</dbReference>
<name>A0A955L3N6_9BACT</name>
<evidence type="ECO:0000256" key="3">
    <source>
        <dbReference type="ARBA" id="ARBA00001966"/>
    </source>
</evidence>
<dbReference type="InterPro" id="IPR011896">
    <property type="entry name" value="OFOB"/>
</dbReference>
<keyword evidence="7" id="KW-0408">Iron</keyword>
<evidence type="ECO:0000256" key="5">
    <source>
        <dbReference type="ARBA" id="ARBA00022842"/>
    </source>
</evidence>
<keyword evidence="9" id="KW-0786">Thiamine pyrophosphate</keyword>
<feature type="domain" description="Thiamine pyrophosphate enzyme TPP-binding" evidence="11">
    <location>
        <begin position="58"/>
        <end position="197"/>
    </location>
</feature>
<keyword evidence="4" id="KW-0479">Metal-binding</keyword>
<dbReference type="GO" id="GO:0051536">
    <property type="term" value="F:iron-sulfur cluster binding"/>
    <property type="evidence" value="ECO:0007669"/>
    <property type="project" value="UniProtKB-KW"/>
</dbReference>
<evidence type="ECO:0000313" key="14">
    <source>
        <dbReference type="Proteomes" id="UP000782843"/>
    </source>
</evidence>
<accession>A0A955L3N6</accession>
<feature type="region of interest" description="Disordered" evidence="10">
    <location>
        <begin position="130"/>
        <end position="149"/>
    </location>
</feature>
<reference evidence="13" key="2">
    <citation type="journal article" date="2021" name="Microbiome">
        <title>Successional dynamics and alternative stable states in a saline activated sludge microbial community over 9 years.</title>
        <authorList>
            <person name="Wang Y."/>
            <person name="Ye J."/>
            <person name="Ju F."/>
            <person name="Liu L."/>
            <person name="Boyd J.A."/>
            <person name="Deng Y."/>
            <person name="Parks D.H."/>
            <person name="Jiang X."/>
            <person name="Yin X."/>
            <person name="Woodcroft B.J."/>
            <person name="Tyson G.W."/>
            <person name="Hugenholtz P."/>
            <person name="Polz M.F."/>
            <person name="Zhang T."/>
        </authorList>
    </citation>
    <scope>NUCLEOTIDE SEQUENCE</scope>
    <source>
        <strain evidence="13">HKST-UBA10</strain>
    </source>
</reference>
<evidence type="ECO:0000256" key="9">
    <source>
        <dbReference type="ARBA" id="ARBA00023052"/>
    </source>
</evidence>
<gene>
    <name evidence="13" type="ORF">KC660_02780</name>
</gene>
<evidence type="ECO:0000256" key="1">
    <source>
        <dbReference type="ARBA" id="ARBA00001946"/>
    </source>
</evidence>
<evidence type="ECO:0000256" key="6">
    <source>
        <dbReference type="ARBA" id="ARBA00023002"/>
    </source>
</evidence>
<dbReference type="Gene3D" id="3.40.50.970">
    <property type="match status" value="1"/>
</dbReference>
<dbReference type="Proteomes" id="UP000782843">
    <property type="component" value="Unassembled WGS sequence"/>
</dbReference>
<sequence length="286" mass="31434">MPKLTLADLSTPHNPTWCPGCGDFSIWGSIKNALVELQLDPDNTVIVYGIGCSGNMCNTINTYGFHGLHGRALPVAEGIKLSNHKLTVIAVVGDGDQYGEGMNHLIHACRGNHDITCIVHDNEVYGLTTGQVSPTAETGHKSKSTPEGIIETPVNPLGVAISSGASFVARSATVKPIHLKDTIVKAIQHKGFSLVDVLQNCPSFNKYNTHEFYQEVVYEMNMKDTSDKVKAFSKIWEWGPKIPIGVFYEDLKKPTYEDKLPQLKTNSLVNKTVKVQNIDKLLSQFR</sequence>
<dbReference type="CDD" id="cd03375">
    <property type="entry name" value="TPP_OGFOR"/>
    <property type="match status" value="1"/>
</dbReference>
<evidence type="ECO:0000313" key="13">
    <source>
        <dbReference type="EMBL" id="MCA9382309.1"/>
    </source>
</evidence>
<dbReference type="InterPro" id="IPR051457">
    <property type="entry name" value="2-oxoacid:Fd_oxidoreductase"/>
</dbReference>
<comment type="cofactor">
    <cofactor evidence="1">
        <name>Mg(2+)</name>
        <dbReference type="ChEBI" id="CHEBI:18420"/>
    </cofactor>
</comment>
<evidence type="ECO:0000256" key="2">
    <source>
        <dbReference type="ARBA" id="ARBA00001964"/>
    </source>
</evidence>
<comment type="caution">
    <text evidence="13">The sequence shown here is derived from an EMBL/GenBank/DDBJ whole genome shotgun (WGS) entry which is preliminary data.</text>
</comment>
<dbReference type="GO" id="GO:0016625">
    <property type="term" value="F:oxidoreductase activity, acting on the aldehyde or oxo group of donors, iron-sulfur protein as acceptor"/>
    <property type="evidence" value="ECO:0007669"/>
    <property type="project" value="UniProtKB-ARBA"/>
</dbReference>
<dbReference type="AlphaFoldDB" id="A0A955L3N6"/>
<keyword evidence="5" id="KW-0460">Magnesium</keyword>
<feature type="domain" description="Pyruvate ferredoxin oxidoreductase beta subunit C-terminal" evidence="12">
    <location>
        <begin position="201"/>
        <end position="264"/>
    </location>
</feature>